<dbReference type="RefSeq" id="WP_094890503.1">
    <property type="nucleotide sequence ID" value="NZ_CP029426.2"/>
</dbReference>
<dbReference type="EMBL" id="CP029426">
    <property type="protein sequence ID" value="AWM01501.1"/>
    <property type="molecule type" value="Genomic_DNA"/>
</dbReference>
<feature type="transmembrane region" description="Helical" evidence="1">
    <location>
        <begin position="20"/>
        <end position="38"/>
    </location>
</feature>
<sequence length="120" mass="13049">MTRLLDIITKGLSVMNCPENIIFIAFAVANACRLLAYLPQISVLLRQKDAAAVSSATWLLFTVSNGITAVYAVRIVADTAMALTFASNTICCATIVALVQYKRRKIRRAKLGGVPFAEVR</sequence>
<keyword evidence="1" id="KW-1133">Transmembrane helix</keyword>
<evidence type="ECO:0000256" key="1">
    <source>
        <dbReference type="SAM" id="Phobius"/>
    </source>
</evidence>
<evidence type="ECO:0000313" key="2">
    <source>
        <dbReference type="EMBL" id="AWM01501.1"/>
    </source>
</evidence>
<dbReference type="Proteomes" id="UP000215884">
    <property type="component" value="Chromosome"/>
</dbReference>
<keyword evidence="1" id="KW-0472">Membrane</keyword>
<accession>A0A2U8PV53</accession>
<dbReference type="AlphaFoldDB" id="A0A2U8PV53"/>
<dbReference type="OrthoDB" id="7376373at2"/>
<dbReference type="KEGG" id="brq:CIT40_16635"/>
<name>A0A2U8PV53_9BRAD</name>
<evidence type="ECO:0000313" key="3">
    <source>
        <dbReference type="Proteomes" id="UP000215884"/>
    </source>
</evidence>
<protein>
    <recommendedName>
        <fullName evidence="4">PQ-loop repeat-containing protein</fullName>
    </recommendedName>
</protein>
<organism evidence="2 3">
    <name type="scientific">Bradyrhizobium amphicarpaeae</name>
    <dbReference type="NCBI Taxonomy" id="1404768"/>
    <lineage>
        <taxon>Bacteria</taxon>
        <taxon>Pseudomonadati</taxon>
        <taxon>Pseudomonadota</taxon>
        <taxon>Alphaproteobacteria</taxon>
        <taxon>Hyphomicrobiales</taxon>
        <taxon>Nitrobacteraceae</taxon>
        <taxon>Bradyrhizobium</taxon>
    </lineage>
</organism>
<gene>
    <name evidence="2" type="ORF">CIT40_16635</name>
</gene>
<feature type="transmembrane region" description="Helical" evidence="1">
    <location>
        <begin position="50"/>
        <end position="73"/>
    </location>
</feature>
<keyword evidence="3" id="KW-1185">Reference proteome</keyword>
<evidence type="ECO:0008006" key="4">
    <source>
        <dbReference type="Google" id="ProtNLM"/>
    </source>
</evidence>
<reference evidence="2 3" key="1">
    <citation type="journal article" date="2017" name="Syst. Appl. Microbiol.">
        <title>Soybeans inoculated with root zone soils of Canadian native legumes harbour diverse and novel Bradyrhizobium spp. that possess agricultural potential.</title>
        <authorList>
            <person name="Bromfield E.S.P."/>
            <person name="Cloutier S."/>
            <person name="Tambong J.T."/>
            <person name="Tran Thi T.V."/>
        </authorList>
    </citation>
    <scope>NUCLEOTIDE SEQUENCE [LARGE SCALE GENOMIC DNA]</scope>
    <source>
        <strain evidence="2 3">39S1MB</strain>
    </source>
</reference>
<reference evidence="2 3" key="2">
    <citation type="journal article" date="2019" name="Int. J. Syst. Evol. Microbiol.">
        <title>Description and complete genome sequence of Bradyrhizobium amphicarpaeae sp. nov., harbouring photosystem and nitrogen-fixation genes.</title>
        <authorList>
            <person name="Bromfield E.S.P."/>
            <person name="Cloutier S."/>
            <person name="Nguyen H.D.T."/>
        </authorList>
    </citation>
    <scope>NUCLEOTIDE SEQUENCE [LARGE SCALE GENOMIC DNA]</scope>
    <source>
        <strain evidence="2 3">39S1MB</strain>
    </source>
</reference>
<feature type="transmembrane region" description="Helical" evidence="1">
    <location>
        <begin position="79"/>
        <end position="101"/>
    </location>
</feature>
<proteinExistence type="predicted"/>
<keyword evidence="1" id="KW-0812">Transmembrane</keyword>
<dbReference type="Gene3D" id="1.20.1280.290">
    <property type="match status" value="1"/>
</dbReference>